<evidence type="ECO:0000256" key="4">
    <source>
        <dbReference type="SAM" id="MobiDB-lite"/>
    </source>
</evidence>
<keyword evidence="7" id="KW-1185">Reference proteome</keyword>
<name>A0AAV9DP67_ACOCL</name>
<reference evidence="6" key="2">
    <citation type="submission" date="2023-06" db="EMBL/GenBank/DDBJ databases">
        <authorList>
            <person name="Ma L."/>
            <person name="Liu K.-W."/>
            <person name="Li Z."/>
            <person name="Hsiao Y.-Y."/>
            <person name="Qi Y."/>
            <person name="Fu T."/>
            <person name="Tang G."/>
            <person name="Zhang D."/>
            <person name="Sun W.-H."/>
            <person name="Liu D.-K."/>
            <person name="Li Y."/>
            <person name="Chen G.-Z."/>
            <person name="Liu X.-D."/>
            <person name="Liao X.-Y."/>
            <person name="Jiang Y.-T."/>
            <person name="Yu X."/>
            <person name="Hao Y."/>
            <person name="Huang J."/>
            <person name="Zhao X.-W."/>
            <person name="Ke S."/>
            <person name="Chen Y.-Y."/>
            <person name="Wu W.-L."/>
            <person name="Hsu J.-L."/>
            <person name="Lin Y.-F."/>
            <person name="Huang M.-D."/>
            <person name="Li C.-Y."/>
            <person name="Huang L."/>
            <person name="Wang Z.-W."/>
            <person name="Zhao X."/>
            <person name="Zhong W.-Y."/>
            <person name="Peng D.-H."/>
            <person name="Ahmad S."/>
            <person name="Lan S."/>
            <person name="Zhang J.-S."/>
            <person name="Tsai W.-C."/>
            <person name="Van De Peer Y."/>
            <person name="Liu Z.-J."/>
        </authorList>
    </citation>
    <scope>NUCLEOTIDE SEQUENCE</scope>
    <source>
        <strain evidence="6">CP</strain>
        <tissue evidence="6">Leaves</tissue>
    </source>
</reference>
<gene>
    <name evidence="6" type="primary">SAC51</name>
    <name evidence="6" type="ORF">QJS10_CPB12g01434</name>
</gene>
<feature type="domain" description="BHLH" evidence="5">
    <location>
        <begin position="293"/>
        <end position="342"/>
    </location>
</feature>
<dbReference type="GO" id="GO:0046983">
    <property type="term" value="F:protein dimerization activity"/>
    <property type="evidence" value="ECO:0007669"/>
    <property type="project" value="InterPro"/>
</dbReference>
<comment type="similarity">
    <text evidence="1">Belongs to the bHLH protein family.</text>
</comment>
<dbReference type="PANTHER" id="PTHR36066:SF2">
    <property type="entry name" value="TRANSCRIPTION FACTOR BHLH145"/>
    <property type="match status" value="1"/>
</dbReference>
<keyword evidence="3" id="KW-0804">Transcription</keyword>
<dbReference type="Pfam" id="PF23173">
    <property type="entry name" value="bHLH_SAC51"/>
    <property type="match status" value="1"/>
</dbReference>
<feature type="compositionally biased region" description="Low complexity" evidence="4">
    <location>
        <begin position="289"/>
        <end position="301"/>
    </location>
</feature>
<comment type="caution">
    <text evidence="6">The sequence shown here is derived from an EMBL/GenBank/DDBJ whole genome shotgun (WGS) entry which is preliminary data.</text>
</comment>
<dbReference type="Proteomes" id="UP001180020">
    <property type="component" value="Unassembled WGS sequence"/>
</dbReference>
<dbReference type="InterPro" id="IPR036638">
    <property type="entry name" value="HLH_DNA-bd_sf"/>
</dbReference>
<dbReference type="InterPro" id="IPR011598">
    <property type="entry name" value="bHLH_dom"/>
</dbReference>
<evidence type="ECO:0000256" key="3">
    <source>
        <dbReference type="ARBA" id="ARBA00023163"/>
    </source>
</evidence>
<sequence>MVKEFDTWIHLQHSPWLFANSNQASDSLNHKRENASAYGSHIMQKGCYVNKDSSGLSVSGFSQTGLIPPVRSHCFGHSYASAMDVGRFSIPTHGCGQTVTNNTEKRFLVFDQSGDKTSLMFSSVSPLIPFDSLSLNNLKPPPLPREQVPSRIFEEFDPIHKPNVVSLDLEGFDKGDGASIVNESEMHEDTEEIDALLYSDDEYDDLDEDVTSTGHSPSEMTGFECKRPAESMEEVASSSAPTKRRRLEKEEELDASLRDSASSLRTYFDEVEPSHGRGGNRGRQEDEASSNSNNNNNNNRSKNMKRAKIQETVGVLRRLIPGVKGKDAALILDEAIQYLRSLKLKAKALGVLSN</sequence>
<protein>
    <submittedName>
        <fullName evidence="6">Transcription factor SAC51</fullName>
    </submittedName>
</protein>
<evidence type="ECO:0000256" key="1">
    <source>
        <dbReference type="ARBA" id="ARBA00005510"/>
    </source>
</evidence>
<evidence type="ECO:0000313" key="6">
    <source>
        <dbReference type="EMBL" id="KAK1302627.1"/>
    </source>
</evidence>
<dbReference type="EMBL" id="JAUJYO010000012">
    <property type="protein sequence ID" value="KAK1302627.1"/>
    <property type="molecule type" value="Genomic_DNA"/>
</dbReference>
<proteinExistence type="inferred from homology"/>
<dbReference type="PROSITE" id="PS50888">
    <property type="entry name" value="BHLH"/>
    <property type="match status" value="1"/>
</dbReference>
<feature type="region of interest" description="Disordered" evidence="4">
    <location>
        <begin position="205"/>
        <end position="307"/>
    </location>
</feature>
<accession>A0AAV9DP67</accession>
<dbReference type="PANTHER" id="PTHR36066">
    <property type="entry name" value="TRANSCRIPTION FACTOR BHLH145"/>
    <property type="match status" value="1"/>
</dbReference>
<dbReference type="InterPro" id="IPR037546">
    <property type="entry name" value="SAC51-like"/>
</dbReference>
<evidence type="ECO:0000256" key="2">
    <source>
        <dbReference type="ARBA" id="ARBA00023015"/>
    </source>
</evidence>
<dbReference type="SUPFAM" id="SSF47459">
    <property type="entry name" value="HLH, helix-loop-helix DNA-binding domain"/>
    <property type="match status" value="1"/>
</dbReference>
<evidence type="ECO:0000259" key="5">
    <source>
        <dbReference type="PROSITE" id="PS50888"/>
    </source>
</evidence>
<organism evidence="6 7">
    <name type="scientific">Acorus calamus</name>
    <name type="common">Sweet flag</name>
    <dbReference type="NCBI Taxonomy" id="4465"/>
    <lineage>
        <taxon>Eukaryota</taxon>
        <taxon>Viridiplantae</taxon>
        <taxon>Streptophyta</taxon>
        <taxon>Embryophyta</taxon>
        <taxon>Tracheophyta</taxon>
        <taxon>Spermatophyta</taxon>
        <taxon>Magnoliopsida</taxon>
        <taxon>Liliopsida</taxon>
        <taxon>Acoraceae</taxon>
        <taxon>Acorus</taxon>
    </lineage>
</organism>
<keyword evidence="2" id="KW-0805">Transcription regulation</keyword>
<dbReference type="AlphaFoldDB" id="A0AAV9DP67"/>
<reference evidence="6" key="1">
    <citation type="journal article" date="2023" name="Nat. Commun.">
        <title>Diploid and tetraploid genomes of Acorus and the evolution of monocots.</title>
        <authorList>
            <person name="Ma L."/>
            <person name="Liu K.W."/>
            <person name="Li Z."/>
            <person name="Hsiao Y.Y."/>
            <person name="Qi Y."/>
            <person name="Fu T."/>
            <person name="Tang G.D."/>
            <person name="Zhang D."/>
            <person name="Sun W.H."/>
            <person name="Liu D.K."/>
            <person name="Li Y."/>
            <person name="Chen G.Z."/>
            <person name="Liu X.D."/>
            <person name="Liao X.Y."/>
            <person name="Jiang Y.T."/>
            <person name="Yu X."/>
            <person name="Hao Y."/>
            <person name="Huang J."/>
            <person name="Zhao X.W."/>
            <person name="Ke S."/>
            <person name="Chen Y.Y."/>
            <person name="Wu W.L."/>
            <person name="Hsu J.L."/>
            <person name="Lin Y.F."/>
            <person name="Huang M.D."/>
            <person name="Li C.Y."/>
            <person name="Huang L."/>
            <person name="Wang Z.W."/>
            <person name="Zhao X."/>
            <person name="Zhong W.Y."/>
            <person name="Peng D.H."/>
            <person name="Ahmad S."/>
            <person name="Lan S."/>
            <person name="Zhang J.S."/>
            <person name="Tsai W.C."/>
            <person name="Van de Peer Y."/>
            <person name="Liu Z.J."/>
        </authorList>
    </citation>
    <scope>NUCLEOTIDE SEQUENCE</scope>
    <source>
        <strain evidence="6">CP</strain>
    </source>
</reference>
<evidence type="ECO:0000313" key="7">
    <source>
        <dbReference type="Proteomes" id="UP001180020"/>
    </source>
</evidence>